<dbReference type="STRING" id="1835702.A0A1F5LLF7"/>
<organism evidence="2 3">
    <name type="scientific">Penicillium arizonense</name>
    <dbReference type="NCBI Taxonomy" id="1835702"/>
    <lineage>
        <taxon>Eukaryota</taxon>
        <taxon>Fungi</taxon>
        <taxon>Dikarya</taxon>
        <taxon>Ascomycota</taxon>
        <taxon>Pezizomycotina</taxon>
        <taxon>Eurotiomycetes</taxon>
        <taxon>Eurotiomycetidae</taxon>
        <taxon>Eurotiales</taxon>
        <taxon>Aspergillaceae</taxon>
        <taxon>Penicillium</taxon>
    </lineage>
</organism>
<keyword evidence="1" id="KW-0732">Signal</keyword>
<feature type="chain" id="PRO_5009519693" description="Killer toxin Kp4 domain-containing protein" evidence="1">
    <location>
        <begin position="18"/>
        <end position="140"/>
    </location>
</feature>
<reference evidence="2 3" key="1">
    <citation type="journal article" date="2016" name="Sci. Rep.">
        <title>Penicillium arizonense, a new, genome sequenced fungal species, reveals a high chemical diversity in secreted metabolites.</title>
        <authorList>
            <person name="Grijseels S."/>
            <person name="Nielsen J.C."/>
            <person name="Randelovic M."/>
            <person name="Nielsen J."/>
            <person name="Nielsen K.F."/>
            <person name="Workman M."/>
            <person name="Frisvad J.C."/>
        </authorList>
    </citation>
    <scope>NUCLEOTIDE SEQUENCE [LARGE SCALE GENOMIC DNA]</scope>
    <source>
        <strain evidence="2 3">CBS 141311</strain>
    </source>
</reference>
<dbReference type="GeneID" id="34575610"/>
<feature type="signal peptide" evidence="1">
    <location>
        <begin position="1"/>
        <end position="17"/>
    </location>
</feature>
<name>A0A1F5LLF7_PENAI</name>
<comment type="caution">
    <text evidence="2">The sequence shown here is derived from an EMBL/GenBank/DDBJ whole genome shotgun (WGS) entry which is preliminary data.</text>
</comment>
<dbReference type="Proteomes" id="UP000177622">
    <property type="component" value="Unassembled WGS sequence"/>
</dbReference>
<evidence type="ECO:0000313" key="3">
    <source>
        <dbReference type="Proteomes" id="UP000177622"/>
    </source>
</evidence>
<dbReference type="EMBL" id="LXJU01000007">
    <property type="protein sequence ID" value="OGE53739.1"/>
    <property type="molecule type" value="Genomic_DNA"/>
</dbReference>
<dbReference type="OrthoDB" id="4186099at2759"/>
<keyword evidence="3" id="KW-1185">Reference proteome</keyword>
<evidence type="ECO:0008006" key="4">
    <source>
        <dbReference type="Google" id="ProtNLM"/>
    </source>
</evidence>
<dbReference type="AlphaFoldDB" id="A0A1F5LLF7"/>
<sequence>MKFILPALTIFASLAVAKNCQEGLDYCSFTLMGKGDYHQQILKAIDEYGTDPKTVNYDYFLYHCDGGSNGSIHVKDTCSKGCHDGGDNKSDSLISILSAVMVTMIALGIQDNGVPVKPFVETNLVTGFMATCNIAFSYGT</sequence>
<accession>A0A1F5LLF7</accession>
<gene>
    <name evidence="2" type="ORF">PENARI_c007G04239</name>
</gene>
<evidence type="ECO:0000256" key="1">
    <source>
        <dbReference type="SAM" id="SignalP"/>
    </source>
</evidence>
<protein>
    <recommendedName>
        <fullName evidence="4">Killer toxin Kp4 domain-containing protein</fullName>
    </recommendedName>
</protein>
<dbReference type="RefSeq" id="XP_022489176.1">
    <property type="nucleotide sequence ID" value="XM_022630876.1"/>
</dbReference>
<evidence type="ECO:0000313" key="2">
    <source>
        <dbReference type="EMBL" id="OGE53739.1"/>
    </source>
</evidence>
<proteinExistence type="predicted"/>